<proteinExistence type="predicted"/>
<protein>
    <submittedName>
        <fullName evidence="1">Uncharacterized protein</fullName>
    </submittedName>
</protein>
<accession>A0A9X0AVU1</accession>
<dbReference type="Proteomes" id="UP001152300">
    <property type="component" value="Unassembled WGS sequence"/>
</dbReference>
<reference evidence="1" key="1">
    <citation type="submission" date="2022-11" db="EMBL/GenBank/DDBJ databases">
        <title>Genome Resource of Sclerotinia nivalis Strain SnTB1, a Plant Pathogen Isolated from American Ginseng.</title>
        <authorList>
            <person name="Fan S."/>
        </authorList>
    </citation>
    <scope>NUCLEOTIDE SEQUENCE</scope>
    <source>
        <strain evidence="1">SnTB1</strain>
    </source>
</reference>
<organism evidence="1 2">
    <name type="scientific">Sclerotinia nivalis</name>
    <dbReference type="NCBI Taxonomy" id="352851"/>
    <lineage>
        <taxon>Eukaryota</taxon>
        <taxon>Fungi</taxon>
        <taxon>Dikarya</taxon>
        <taxon>Ascomycota</taxon>
        <taxon>Pezizomycotina</taxon>
        <taxon>Leotiomycetes</taxon>
        <taxon>Helotiales</taxon>
        <taxon>Sclerotiniaceae</taxon>
        <taxon>Sclerotinia</taxon>
    </lineage>
</organism>
<dbReference type="EMBL" id="JAPEIS010000002">
    <property type="protein sequence ID" value="KAJ8069549.1"/>
    <property type="molecule type" value="Genomic_DNA"/>
</dbReference>
<name>A0A9X0AVU1_9HELO</name>
<evidence type="ECO:0000313" key="2">
    <source>
        <dbReference type="Proteomes" id="UP001152300"/>
    </source>
</evidence>
<keyword evidence="2" id="KW-1185">Reference proteome</keyword>
<comment type="caution">
    <text evidence="1">The sequence shown here is derived from an EMBL/GenBank/DDBJ whole genome shotgun (WGS) entry which is preliminary data.</text>
</comment>
<sequence length="117" mass="13347">MGIPTRKISRERMVRPGFGTIRFDGRTTRVAEKFIGSSNASKPSRRNTSIFQKPFKFQDHKSNLMAELHRLLKSLIDRQTHLGHLDATPQSSCLQKTFNFLDHKTEHAKGQGANENL</sequence>
<dbReference type="AlphaFoldDB" id="A0A9X0AVU1"/>
<evidence type="ECO:0000313" key="1">
    <source>
        <dbReference type="EMBL" id="KAJ8069549.1"/>
    </source>
</evidence>
<gene>
    <name evidence="1" type="ORF">OCU04_003199</name>
</gene>